<organism evidence="2 3">
    <name type="scientific">Anisodus tanguticus</name>
    <dbReference type="NCBI Taxonomy" id="243964"/>
    <lineage>
        <taxon>Eukaryota</taxon>
        <taxon>Viridiplantae</taxon>
        <taxon>Streptophyta</taxon>
        <taxon>Embryophyta</taxon>
        <taxon>Tracheophyta</taxon>
        <taxon>Spermatophyta</taxon>
        <taxon>Magnoliopsida</taxon>
        <taxon>eudicotyledons</taxon>
        <taxon>Gunneridae</taxon>
        <taxon>Pentapetalae</taxon>
        <taxon>asterids</taxon>
        <taxon>lamiids</taxon>
        <taxon>Solanales</taxon>
        <taxon>Solanaceae</taxon>
        <taxon>Solanoideae</taxon>
        <taxon>Hyoscyameae</taxon>
        <taxon>Anisodus</taxon>
    </lineage>
</organism>
<accession>A0AAE1RR96</accession>
<keyword evidence="1" id="KW-0812">Transmembrane</keyword>
<evidence type="ECO:0000256" key="1">
    <source>
        <dbReference type="SAM" id="Phobius"/>
    </source>
</evidence>
<protein>
    <submittedName>
        <fullName evidence="2">Uncharacterized protein</fullName>
    </submittedName>
</protein>
<name>A0AAE1RR96_9SOLA</name>
<proteinExistence type="predicted"/>
<feature type="transmembrane region" description="Helical" evidence="1">
    <location>
        <begin position="27"/>
        <end position="47"/>
    </location>
</feature>
<keyword evidence="1" id="KW-1133">Transmembrane helix</keyword>
<sequence length="94" mass="10509">MFGLIDYKAAIHLWHVDKFDFLVCMSAYFGVVFASVEIGLVIALVLANPGAEVMKKLNKSKFIDTRTRMDLSNCGGSCGIMQLHASLLQNKIWR</sequence>
<dbReference type="Proteomes" id="UP001291623">
    <property type="component" value="Unassembled WGS sequence"/>
</dbReference>
<comment type="caution">
    <text evidence="2">The sequence shown here is derived from an EMBL/GenBank/DDBJ whole genome shotgun (WGS) entry which is preliminary data.</text>
</comment>
<keyword evidence="3" id="KW-1185">Reference proteome</keyword>
<gene>
    <name evidence="2" type="ORF">RND71_024474</name>
</gene>
<dbReference type="EMBL" id="JAVYJV010000013">
    <property type="protein sequence ID" value="KAK4355503.1"/>
    <property type="molecule type" value="Genomic_DNA"/>
</dbReference>
<reference evidence="2" key="1">
    <citation type="submission" date="2023-12" db="EMBL/GenBank/DDBJ databases">
        <title>Genome assembly of Anisodus tanguticus.</title>
        <authorList>
            <person name="Wang Y.-J."/>
        </authorList>
    </citation>
    <scope>NUCLEOTIDE SEQUENCE</scope>
    <source>
        <strain evidence="2">KB-2021</strain>
        <tissue evidence="2">Leaf</tissue>
    </source>
</reference>
<dbReference type="AlphaFoldDB" id="A0AAE1RR96"/>
<keyword evidence="1" id="KW-0472">Membrane</keyword>
<evidence type="ECO:0000313" key="2">
    <source>
        <dbReference type="EMBL" id="KAK4355503.1"/>
    </source>
</evidence>
<evidence type="ECO:0000313" key="3">
    <source>
        <dbReference type="Proteomes" id="UP001291623"/>
    </source>
</evidence>